<comment type="caution">
    <text evidence="3">The sequence shown here is derived from an EMBL/GenBank/DDBJ whole genome shotgun (WGS) entry which is preliminary data.</text>
</comment>
<evidence type="ECO:0000313" key="3">
    <source>
        <dbReference type="EMBL" id="EDS10705.1"/>
    </source>
</evidence>
<accession>B0PD19</accession>
<gene>
    <name evidence="3" type="ORF">ANACOL_02682</name>
</gene>
<dbReference type="EMBL" id="ABGD02000022">
    <property type="protein sequence ID" value="EDS10705.1"/>
    <property type="molecule type" value="Genomic_DNA"/>
</dbReference>
<evidence type="ECO:0000313" key="4">
    <source>
        <dbReference type="Proteomes" id="UP000003803"/>
    </source>
</evidence>
<organism evidence="3 4">
    <name type="scientific">Anaerotruncus colihominis DSM 17241</name>
    <dbReference type="NCBI Taxonomy" id="445972"/>
    <lineage>
        <taxon>Bacteria</taxon>
        <taxon>Bacillati</taxon>
        <taxon>Bacillota</taxon>
        <taxon>Clostridia</taxon>
        <taxon>Eubacteriales</taxon>
        <taxon>Oscillospiraceae</taxon>
        <taxon>Anaerotruncus</taxon>
    </lineage>
</organism>
<name>B0PD19_9FIRM</name>
<sequence>MARVTRARVTAAASTPASAAFAWLSEARQSPHFGRRQAAAAPRGAPHGTGAGRPYPMDPTPGQAQLDDFTTERTGERRIRLHQTEVGITQGGGSFDPPPCEARNGARPRFIRARRYCAGKPRIASAARQTQRPAVSGPRGPLLSAWIIRA</sequence>
<proteinExistence type="predicted"/>
<evidence type="ECO:0000256" key="2">
    <source>
        <dbReference type="SAM" id="SignalP"/>
    </source>
</evidence>
<feature type="compositionally biased region" description="Low complexity" evidence="1">
    <location>
        <begin position="36"/>
        <end position="54"/>
    </location>
</feature>
<reference evidence="3" key="1">
    <citation type="submission" date="2007-11" db="EMBL/GenBank/DDBJ databases">
        <authorList>
            <person name="Fulton L."/>
            <person name="Clifton S."/>
            <person name="Fulton B."/>
            <person name="Xu J."/>
            <person name="Minx P."/>
            <person name="Pepin K.H."/>
            <person name="Johnson M."/>
            <person name="Thiruvilangam P."/>
            <person name="Bhonagiri V."/>
            <person name="Nash W.E."/>
            <person name="Mardis E.R."/>
            <person name="Wilson R.K."/>
        </authorList>
    </citation>
    <scope>NUCLEOTIDE SEQUENCE [LARGE SCALE GENOMIC DNA]</scope>
    <source>
        <strain evidence="3">DSM 17241</strain>
    </source>
</reference>
<keyword evidence="2" id="KW-0732">Signal</keyword>
<dbReference type="AlphaFoldDB" id="B0PD19"/>
<feature type="chain" id="PRO_5039705317" evidence="2">
    <location>
        <begin position="20"/>
        <end position="150"/>
    </location>
</feature>
<reference evidence="3" key="2">
    <citation type="submission" date="2013-09" db="EMBL/GenBank/DDBJ databases">
        <title>Draft genome sequence of Anaerotruncus colihominis(DSM 17241).</title>
        <authorList>
            <person name="Sudarsanam P."/>
            <person name="Ley R."/>
            <person name="Guruge J."/>
            <person name="Turnbaugh P.J."/>
            <person name="Mahowald M."/>
            <person name="Liep D."/>
            <person name="Gordon J."/>
        </authorList>
    </citation>
    <scope>NUCLEOTIDE SEQUENCE</scope>
    <source>
        <strain evidence="3">DSM 17241</strain>
    </source>
</reference>
<evidence type="ECO:0000256" key="1">
    <source>
        <dbReference type="SAM" id="MobiDB-lite"/>
    </source>
</evidence>
<dbReference type="HOGENOM" id="CLU_1736737_0_0_9"/>
<dbReference type="Proteomes" id="UP000003803">
    <property type="component" value="Unassembled WGS sequence"/>
</dbReference>
<protein>
    <submittedName>
        <fullName evidence="3">Uncharacterized protein</fullName>
    </submittedName>
</protein>
<feature type="signal peptide" evidence="2">
    <location>
        <begin position="1"/>
        <end position="19"/>
    </location>
</feature>
<feature type="region of interest" description="Disordered" evidence="1">
    <location>
        <begin position="32"/>
        <end position="66"/>
    </location>
</feature>
<keyword evidence="4" id="KW-1185">Reference proteome</keyword>